<dbReference type="EMBL" id="AP014852">
    <property type="protein sequence ID" value="BAU59128.1"/>
    <property type="molecule type" value="Genomic_DNA"/>
</dbReference>
<dbReference type="Proteomes" id="UP000320622">
    <property type="component" value="Segment"/>
</dbReference>
<dbReference type="EMBL" id="AP014853">
    <property type="protein sequence ID" value="BAU59247.1"/>
    <property type="molecule type" value="Genomic_DNA"/>
</dbReference>
<evidence type="ECO:0000313" key="4">
    <source>
        <dbReference type="Proteomes" id="UP000318460"/>
    </source>
</evidence>
<evidence type="ECO:0000256" key="1">
    <source>
        <dbReference type="SAM" id="MobiDB-lite"/>
    </source>
</evidence>
<organism evidence="3 4">
    <name type="scientific">Human adenovirus 4p</name>
    <dbReference type="NCBI Taxonomy" id="1643781"/>
    <lineage>
        <taxon>Viruses</taxon>
        <taxon>Varidnaviria</taxon>
        <taxon>Bamfordvirae</taxon>
        <taxon>Preplasmiviricota</taxon>
        <taxon>Polisuviricotina</taxon>
        <taxon>Pharingeaviricetes</taxon>
        <taxon>Rowavirales</taxon>
        <taxon>Adenoviridae</taxon>
        <taxon>Mastadenovirus</taxon>
        <taxon>Mastadenovirus exoticum</taxon>
        <taxon>Human mastadenovirus E</taxon>
    </lineage>
</organism>
<accession>A0A3G9CMS5</accession>
<sequence length="181" mass="19394">MFVAMAPSSNFIPLAQLMLLSIASPVVTCNPLFRVIFIFPLSSNVSGEANCTARALPLSPKPEPKARANVFKIVDFNILNGGETCKDSFPSLVYKGVSMLREMVLLEKLRGAMALFTVFAMSFPESSRSTPSPSLRVISPFLVVTGSASLRDNTPRGFSWNPSEETKGGLMKGTVGALSAS</sequence>
<name>A0A3G9CMS5_ADE04</name>
<reference evidence="4 5" key="1">
    <citation type="submission" date="2015-04" db="EMBL/GenBank/DDBJ databases">
        <title>Genetic analysis of human adenovirus type 4 strains circulating worldwide since 1953 identifies two major phylogroups evolving at different rates from their most recent common ancestor.</title>
        <authorList>
            <person name="Gonzalez G."/>
            <person name="Bair C.R."/>
            <person name="Lamson D.M."/>
            <person name="Watanabe H."/>
            <person name="Panto L."/>
            <person name="Carr M.J."/>
            <person name="Kajon A.E."/>
        </authorList>
    </citation>
    <scope>NUCLEOTIDE SEQUENCE [LARGE SCALE GENOMIC DNA]</scope>
    <source>
        <strain evidence="2 5">NHRC_90255</strain>
        <strain evidence="3 4">NHRC_90870</strain>
    </source>
</reference>
<evidence type="ECO:0000313" key="2">
    <source>
        <dbReference type="EMBL" id="BAU59128.1"/>
    </source>
</evidence>
<evidence type="ECO:0000313" key="3">
    <source>
        <dbReference type="EMBL" id="BAU59247.1"/>
    </source>
</evidence>
<protein>
    <submittedName>
        <fullName evidence="3">90R</fullName>
    </submittedName>
</protein>
<dbReference type="Proteomes" id="UP000318460">
    <property type="component" value="Genome"/>
</dbReference>
<feature type="region of interest" description="Disordered" evidence="1">
    <location>
        <begin position="154"/>
        <end position="181"/>
    </location>
</feature>
<gene>
    <name evidence="3" type="primary">E4</name>
</gene>
<proteinExistence type="predicted"/>
<evidence type="ECO:0000313" key="5">
    <source>
        <dbReference type="Proteomes" id="UP000320622"/>
    </source>
</evidence>